<dbReference type="PANTHER" id="PTHR47661:SF2">
    <property type="entry name" value="PHOSPHOGLUCAN PHOSPHATASE LSF1, CHLOROPLASTIC"/>
    <property type="match status" value="1"/>
</dbReference>
<dbReference type="GO" id="GO:0043036">
    <property type="term" value="C:starch grain"/>
    <property type="evidence" value="ECO:0000318"/>
    <property type="project" value="GO_Central"/>
</dbReference>
<organism evidence="1 2">
    <name type="scientific">Lactuca sativa</name>
    <name type="common">Garden lettuce</name>
    <dbReference type="NCBI Taxonomy" id="4236"/>
    <lineage>
        <taxon>Eukaryota</taxon>
        <taxon>Viridiplantae</taxon>
        <taxon>Streptophyta</taxon>
        <taxon>Embryophyta</taxon>
        <taxon>Tracheophyta</taxon>
        <taxon>Spermatophyta</taxon>
        <taxon>Magnoliopsida</taxon>
        <taxon>eudicotyledons</taxon>
        <taxon>Gunneridae</taxon>
        <taxon>Pentapetalae</taxon>
        <taxon>asterids</taxon>
        <taxon>campanulids</taxon>
        <taxon>Asterales</taxon>
        <taxon>Asteraceae</taxon>
        <taxon>Cichorioideae</taxon>
        <taxon>Cichorieae</taxon>
        <taxon>Lactucinae</taxon>
        <taxon>Lactuca</taxon>
    </lineage>
</organism>
<name>A0A9R1VB29_LACSA</name>
<accession>A0A9R1VB29</accession>
<proteinExistence type="predicted"/>
<comment type="caution">
    <text evidence="1">The sequence shown here is derived from an EMBL/GenBank/DDBJ whole genome shotgun (WGS) entry which is preliminary data.</text>
</comment>
<dbReference type="Proteomes" id="UP000235145">
    <property type="component" value="Unassembled WGS sequence"/>
</dbReference>
<evidence type="ECO:0000313" key="1">
    <source>
        <dbReference type="EMBL" id="KAJ0201476.1"/>
    </source>
</evidence>
<dbReference type="GO" id="GO:0009507">
    <property type="term" value="C:chloroplast"/>
    <property type="evidence" value="ECO:0000318"/>
    <property type="project" value="GO_Central"/>
</dbReference>
<keyword evidence="2" id="KW-1185">Reference proteome</keyword>
<dbReference type="GO" id="GO:0005983">
    <property type="term" value="P:starch catabolic process"/>
    <property type="evidence" value="ECO:0000318"/>
    <property type="project" value="GO_Central"/>
</dbReference>
<dbReference type="PANTHER" id="PTHR47661">
    <property type="entry name" value="PHOSPHOGLUCAN PHOSPHATASE LSF1, CHLOROPLASTIC"/>
    <property type="match status" value="1"/>
</dbReference>
<gene>
    <name evidence="1" type="ORF">LSAT_V11C600305840</name>
</gene>
<sequence>MLTPLHRFGDLRSYLQKIGKLSPSKALTFALDIGRQGARNNLLDSGGQLKPHLFTYGYEKIPKELIICVSLSPLLRWYFPDFGLLSRVRLLKEHMRLLGEEPTKKIGRIKTITTFCCVIAYLHWMTDTSLHVAYNYVSGLHTCRPDRATWDLIAMVENGKHEGPATYSVTFVWNGHEGENVELIRGFAGNWKEPVKAIHKGGPQYEPEVRLAQGKGNVNNILEVGDMENVRPSIQHPTKDANIVKVIERALTKTPC</sequence>
<dbReference type="EMBL" id="NBSK02000006">
    <property type="protein sequence ID" value="KAJ0201476.1"/>
    <property type="molecule type" value="Genomic_DNA"/>
</dbReference>
<dbReference type="AlphaFoldDB" id="A0A9R1VB29"/>
<evidence type="ECO:0000313" key="2">
    <source>
        <dbReference type="Proteomes" id="UP000235145"/>
    </source>
</evidence>
<reference evidence="1 2" key="1">
    <citation type="journal article" date="2017" name="Nat. Commun.">
        <title>Genome assembly with in vitro proximity ligation data and whole-genome triplication in lettuce.</title>
        <authorList>
            <person name="Reyes-Chin-Wo S."/>
            <person name="Wang Z."/>
            <person name="Yang X."/>
            <person name="Kozik A."/>
            <person name="Arikit S."/>
            <person name="Song C."/>
            <person name="Xia L."/>
            <person name="Froenicke L."/>
            <person name="Lavelle D.O."/>
            <person name="Truco M.J."/>
            <person name="Xia R."/>
            <person name="Zhu S."/>
            <person name="Xu C."/>
            <person name="Xu H."/>
            <person name="Xu X."/>
            <person name="Cox K."/>
            <person name="Korf I."/>
            <person name="Meyers B.C."/>
            <person name="Michelmore R.W."/>
        </authorList>
    </citation>
    <scope>NUCLEOTIDE SEQUENCE [LARGE SCALE GENOMIC DNA]</scope>
    <source>
        <strain evidence="2">cv. Salinas</strain>
        <tissue evidence="1">Seedlings</tissue>
    </source>
</reference>
<protein>
    <submittedName>
        <fullName evidence="1">Uncharacterized protein</fullName>
    </submittedName>
</protein>